<dbReference type="PROSITE" id="PS51257">
    <property type="entry name" value="PROKAR_LIPOPROTEIN"/>
    <property type="match status" value="1"/>
</dbReference>
<organism evidence="1 2">
    <name type="scientific">Chryseobacterium oryzae</name>
    <dbReference type="NCBI Taxonomy" id="2929799"/>
    <lineage>
        <taxon>Bacteria</taxon>
        <taxon>Pseudomonadati</taxon>
        <taxon>Bacteroidota</taxon>
        <taxon>Flavobacteriia</taxon>
        <taxon>Flavobacteriales</taxon>
        <taxon>Weeksellaceae</taxon>
        <taxon>Chryseobacterium group</taxon>
        <taxon>Chryseobacterium</taxon>
    </lineage>
</organism>
<reference evidence="1 2" key="1">
    <citation type="submission" date="2022-03" db="EMBL/GenBank/DDBJ databases">
        <title>Chryseobacterium sp. isolated from the Andong Sikhe.</title>
        <authorList>
            <person name="Won M."/>
            <person name="Kim S.-J."/>
            <person name="Kwon S.-W."/>
        </authorList>
    </citation>
    <scope>NUCLEOTIDE SEQUENCE [LARGE SCALE GENOMIC DNA]</scope>
    <source>
        <strain evidence="1 2">ADR-1</strain>
    </source>
</reference>
<name>A0ABY4BLF8_9FLAO</name>
<evidence type="ECO:0008006" key="3">
    <source>
        <dbReference type="Google" id="ProtNLM"/>
    </source>
</evidence>
<accession>A0ABY4BLF8</accession>
<sequence length="278" mass="32300">MRFFTGVFLYSVIILSFVGCKKESSLTKNNKDSVASSVTNKVAKDSSIIKSSATEVFGFQTELCNNKAYFNPQKYTVEQLEDTYKLWYHLGGVSFNTPSVFNVNSLSEVRKNREKILAKLDKDFEEKKKLYNQLKIVDNTYWQKIKEQRYKALHQEYEKEKLQMEAYSDPSVLLNSKFSGKCKNFASALNSTDDAIISEWRKVRERVSKSNADPERIMNDFETHLKEPNWKDYAIIDLITFGWGNCANAQIERPAQDEKMNKEFENLFIKIDSECDEP</sequence>
<protein>
    <recommendedName>
        <fullName evidence="3">Lysozyme inhibitor LprI N-terminal domain-containing protein</fullName>
    </recommendedName>
</protein>
<evidence type="ECO:0000313" key="1">
    <source>
        <dbReference type="EMBL" id="UOE38581.1"/>
    </source>
</evidence>
<keyword evidence="2" id="KW-1185">Reference proteome</keyword>
<dbReference type="RefSeq" id="WP_243576846.1">
    <property type="nucleotide sequence ID" value="NZ_CP094529.1"/>
</dbReference>
<evidence type="ECO:0000313" key="2">
    <source>
        <dbReference type="Proteomes" id="UP000831068"/>
    </source>
</evidence>
<dbReference type="EMBL" id="CP094529">
    <property type="protein sequence ID" value="UOE38581.1"/>
    <property type="molecule type" value="Genomic_DNA"/>
</dbReference>
<proteinExistence type="predicted"/>
<gene>
    <name evidence="1" type="ORF">MTP08_02040</name>
</gene>
<dbReference type="Proteomes" id="UP000831068">
    <property type="component" value="Chromosome"/>
</dbReference>